<feature type="domain" description="Bacterial phospholipase C C-terminal" evidence="4">
    <location>
        <begin position="502"/>
        <end position="591"/>
    </location>
</feature>
<dbReference type="GO" id="GO:0016042">
    <property type="term" value="P:lipid catabolic process"/>
    <property type="evidence" value="ECO:0007669"/>
    <property type="project" value="InterPro"/>
</dbReference>
<sequence length="696" mass="74475">MSEIDDIKRRRFLKMTAGAAGGLTALSMLPPAIRQAMAASAATSSGGSISSVKHVVIFMQENRSFDHYFGSLAGVRGFNDPVPHPLPSSTSTGNSVWYQPTSTSSPTTKYMLPFHMPMATTSSTCVNASAFGYTDDLAINNGGKFNAWNTSRTAGMGMGFYNSSDLPFYYALAENFTICDNYFCSTLTDTNPNRLFLFTGSNGLSVDYTPVQLDDTQPSAGLTWTTYAERLQDAGISWKVYQEEDNFEDNPLEWFQNFMNASESSPLYTNGVATVSNIVTAFQNDVTNNTLPAVSWIVAPSTLSEHPDYQPPDGENLTAQLLAALASNPAVYANTVFILNYDENGGFFDHMPSPCPPSAITGGTSTVSTSGELTTVNESGGTISSSPIGLGYRVPMIIVSPWTVSPVSGSPQVCSQLFDHTSVLMFLEQVTGVTEPNISAWRRAVCGNLLSAFNFSGTNTTWPSLPSTSTYVATSTTECDDNPAPTVPKTQVMPTGAAGVCPACPLPYVLDAQGSINTSANQFDINFINNGTVGAVFQVYCYNRSSYTGPWTYTVGASDSVSDYWNGSVFSGAIYALEVHGPNGFMRHYQGSAEPASVMPETAITYNASAGTVELKMSNTGTSPCTMTVTNGYNASDVRTYTVPANGSVSDTWNLSSSNNWYDLNATVSGLSSWSRRLCGHMENGLASMTEGPHTN</sequence>
<dbReference type="OrthoDB" id="9770871at2"/>
<feature type="domain" description="Bacterial phospholipase C C-terminal" evidence="4">
    <location>
        <begin position="600"/>
        <end position="681"/>
    </location>
</feature>
<dbReference type="InterPro" id="IPR008475">
    <property type="entry name" value="PLipase_C_C"/>
</dbReference>
<evidence type="ECO:0000256" key="3">
    <source>
        <dbReference type="ARBA" id="ARBA00022801"/>
    </source>
</evidence>
<dbReference type="GO" id="GO:0034480">
    <property type="term" value="F:phosphatidylcholine phospholipase C activity"/>
    <property type="evidence" value="ECO:0007669"/>
    <property type="project" value="UniProtKB-EC"/>
</dbReference>
<dbReference type="PANTHER" id="PTHR31956">
    <property type="entry name" value="NON-SPECIFIC PHOSPHOLIPASE C4-RELATED"/>
    <property type="match status" value="1"/>
</dbReference>
<organism evidence="5 6">
    <name type="scientific">Dyella dinghuensis</name>
    <dbReference type="NCBI Taxonomy" id="1920169"/>
    <lineage>
        <taxon>Bacteria</taxon>
        <taxon>Pseudomonadati</taxon>
        <taxon>Pseudomonadota</taxon>
        <taxon>Gammaproteobacteria</taxon>
        <taxon>Lysobacterales</taxon>
        <taxon>Rhodanobacteraceae</taxon>
        <taxon>Dyella</taxon>
    </lineage>
</organism>
<keyword evidence="3" id="KW-0378">Hydrolase</keyword>
<evidence type="ECO:0000256" key="1">
    <source>
        <dbReference type="ARBA" id="ARBA00009717"/>
    </source>
</evidence>
<comment type="similarity">
    <text evidence="1">Belongs to the bacterial phospholipase C family.</text>
</comment>
<dbReference type="Pfam" id="PF04185">
    <property type="entry name" value="Phosphoesterase"/>
    <property type="match status" value="1"/>
</dbReference>
<name>A0A3S0PCY7_9GAMM</name>
<dbReference type="InterPro" id="IPR006311">
    <property type="entry name" value="TAT_signal"/>
</dbReference>
<evidence type="ECO:0000313" key="5">
    <source>
        <dbReference type="EMBL" id="RUL62154.1"/>
    </source>
</evidence>
<dbReference type="InterPro" id="IPR017850">
    <property type="entry name" value="Alkaline_phosphatase_core_sf"/>
</dbReference>
<accession>A0A3S0PCY7</accession>
<gene>
    <name evidence="5" type="ORF">EKH79_14750</name>
</gene>
<dbReference type="SUPFAM" id="SSF53649">
    <property type="entry name" value="Alkaline phosphatase-like"/>
    <property type="match status" value="1"/>
</dbReference>
<evidence type="ECO:0000259" key="4">
    <source>
        <dbReference type="Pfam" id="PF05506"/>
    </source>
</evidence>
<dbReference type="Proteomes" id="UP000267077">
    <property type="component" value="Unassembled WGS sequence"/>
</dbReference>
<evidence type="ECO:0000313" key="6">
    <source>
        <dbReference type="Proteomes" id="UP000267077"/>
    </source>
</evidence>
<proteinExistence type="inferred from homology"/>
<reference evidence="5 6" key="1">
    <citation type="submission" date="2018-12" db="EMBL/GenBank/DDBJ databases">
        <title>Dyella dinghuensis sp. nov. DHOA06 and Dyella choica sp. nov. 4M-K27, isolated from forest soil.</title>
        <authorList>
            <person name="Qiu L.-H."/>
            <person name="Gao Z.-H."/>
        </authorList>
    </citation>
    <scope>NUCLEOTIDE SEQUENCE [LARGE SCALE GENOMIC DNA]</scope>
    <source>
        <strain evidence="5 6">DHOA06</strain>
    </source>
</reference>
<dbReference type="AlphaFoldDB" id="A0A3S0PCY7"/>
<dbReference type="EC" id="3.1.4.3" evidence="2"/>
<dbReference type="PANTHER" id="PTHR31956:SF1">
    <property type="entry name" value="NON-SPECIFIC PHOSPHOLIPASE C1"/>
    <property type="match status" value="1"/>
</dbReference>
<dbReference type="Pfam" id="PF05506">
    <property type="entry name" value="PLipase_C_C"/>
    <property type="match status" value="2"/>
</dbReference>
<dbReference type="InterPro" id="IPR017767">
    <property type="entry name" value="PC-PLC"/>
</dbReference>
<dbReference type="Gene3D" id="3.40.720.10">
    <property type="entry name" value="Alkaline Phosphatase, subunit A"/>
    <property type="match status" value="1"/>
</dbReference>
<comment type="caution">
    <text evidence="5">The sequence shown here is derived from an EMBL/GenBank/DDBJ whole genome shotgun (WGS) entry which is preliminary data.</text>
</comment>
<dbReference type="InterPro" id="IPR007312">
    <property type="entry name" value="Phosphoesterase"/>
</dbReference>
<dbReference type="PROSITE" id="PS51318">
    <property type="entry name" value="TAT"/>
    <property type="match status" value="1"/>
</dbReference>
<evidence type="ECO:0000256" key="2">
    <source>
        <dbReference type="ARBA" id="ARBA00012018"/>
    </source>
</evidence>
<dbReference type="NCBIfam" id="TIGR03396">
    <property type="entry name" value="PC_PLC"/>
    <property type="match status" value="1"/>
</dbReference>
<protein>
    <recommendedName>
        <fullName evidence="2">phospholipase C</fullName>
        <ecNumber evidence="2">3.1.4.3</ecNumber>
    </recommendedName>
</protein>
<keyword evidence="6" id="KW-1185">Reference proteome</keyword>
<dbReference type="EMBL" id="RYZR01000007">
    <property type="protein sequence ID" value="RUL62154.1"/>
    <property type="molecule type" value="Genomic_DNA"/>
</dbReference>
<dbReference type="RefSeq" id="WP_126674598.1">
    <property type="nucleotide sequence ID" value="NZ_RYZR01000007.1"/>
</dbReference>